<dbReference type="AlphaFoldDB" id="A0A1P8N225"/>
<dbReference type="Gene3D" id="3.40.50.2000">
    <property type="entry name" value="Glycogen Phosphorylase B"/>
    <property type="match status" value="1"/>
</dbReference>
<proteinExistence type="predicted"/>
<evidence type="ECO:0000313" key="2">
    <source>
        <dbReference type="Proteomes" id="UP000186336"/>
    </source>
</evidence>
<dbReference type="Proteomes" id="UP000186336">
    <property type="component" value="Plasmid pDOK1-4-7"/>
</dbReference>
<evidence type="ECO:0008006" key="3">
    <source>
        <dbReference type="Google" id="ProtNLM"/>
    </source>
</evidence>
<dbReference type="OrthoDB" id="7816590at2"/>
<dbReference type="EMBL" id="CP019319">
    <property type="protein sequence ID" value="APX14351.1"/>
    <property type="molecule type" value="Genomic_DNA"/>
</dbReference>
<dbReference type="RefSeq" id="WP_076630954.1">
    <property type="nucleotide sequence ID" value="NZ_CP019319.1"/>
</dbReference>
<keyword evidence="1" id="KW-0614">Plasmid</keyword>
<protein>
    <recommendedName>
        <fullName evidence="3">Glycosyl transferase family 1 domain-containing protein</fullName>
    </recommendedName>
</protein>
<organism evidence="1 2">
    <name type="scientific">Tateyamaria omphalii</name>
    <dbReference type="NCBI Taxonomy" id="299262"/>
    <lineage>
        <taxon>Bacteria</taxon>
        <taxon>Pseudomonadati</taxon>
        <taxon>Pseudomonadota</taxon>
        <taxon>Alphaproteobacteria</taxon>
        <taxon>Rhodobacterales</taxon>
        <taxon>Roseobacteraceae</taxon>
        <taxon>Tateyamaria</taxon>
    </lineage>
</organism>
<name>A0A1P8N225_9RHOB</name>
<sequence>MAKIAPHAGAVFSIWDETYCHTLTEMWAASLPVIGLDYPTVAGRIRAANGGWVYSEKDLDALYADLVRDMEDSNGFMDRLRAVIDWQRGEGRANTTRAMASKYQALYQAVMRDQPSLGAPAAQPTGLQEAMDHRVAVVCPANDKLTQAPASTHVRVWARTYNHPDRATSFVRMTPEELLAAARTGTIDKAIIQRNALPVSIWRSLKPLVEAGKLRYAVDLDDDLSNVPADKDPDGSYASYAKTLDDIIGHAAVVTASTKALATKLKKRNACIEVVPNLLAGRIWRGQMPKRTSDKIVRGIYMGNRSHDADFAMVQSAFEAAAATHPNLRLRLVGALQEPLAKVPDWLEIIDIPKGARNYPAFVAWLRAQCSDLDFGIAPLADIPFNGHKSYLKALDYAGLGLPVLASNHPVYKPLKGPDHIILVDNTPADWENALNERLKVGSPDEATRAAIRDWVTEHHELEGTMRQYDALLLQHLYKDSE</sequence>
<dbReference type="KEGG" id="tom:BWR18_21145"/>
<evidence type="ECO:0000313" key="1">
    <source>
        <dbReference type="EMBL" id="APX14351.1"/>
    </source>
</evidence>
<keyword evidence="2" id="KW-1185">Reference proteome</keyword>
<accession>A0A1P8N225</accession>
<gene>
    <name evidence="1" type="ORF">BWR18_21145</name>
</gene>
<reference evidence="1 2" key="1">
    <citation type="submission" date="2017-01" db="EMBL/GenBank/DDBJ databases">
        <title>Complete genome of Tateyamaria omphalii DOK1-4 isolated from seawater in Dokdo.</title>
        <authorList>
            <person name="Kim J.H."/>
            <person name="Chi W.-J."/>
        </authorList>
    </citation>
    <scope>NUCLEOTIDE SEQUENCE [LARGE SCALE GENOMIC DNA]</scope>
    <source>
        <strain evidence="1 2">DOK1-4</strain>
        <plasmid evidence="1 2">pDOK1-4-7</plasmid>
    </source>
</reference>
<dbReference type="SUPFAM" id="SSF53756">
    <property type="entry name" value="UDP-Glycosyltransferase/glycogen phosphorylase"/>
    <property type="match status" value="2"/>
</dbReference>
<geneLocation type="plasmid" evidence="1 2">
    <name>pDOK1-4-7</name>
</geneLocation>